<feature type="domain" description="AMP-dependent synthetase/ligase" evidence="1">
    <location>
        <begin position="48"/>
        <end position="242"/>
    </location>
</feature>
<dbReference type="InterPro" id="IPR042099">
    <property type="entry name" value="ANL_N_sf"/>
</dbReference>
<evidence type="ECO:0000259" key="3">
    <source>
        <dbReference type="Pfam" id="PF22124"/>
    </source>
</evidence>
<proteinExistence type="predicted"/>
<feature type="domain" description="AMP-dependent synthetase/ligase" evidence="1">
    <location>
        <begin position="247"/>
        <end position="391"/>
    </location>
</feature>
<dbReference type="Gene3D" id="1.50.10.10">
    <property type="match status" value="1"/>
</dbReference>
<protein>
    <recommendedName>
        <fullName evidence="6">AMP-dependent synthetase/ligase domain-containing protein</fullName>
    </recommendedName>
</protein>
<dbReference type="InterPro" id="IPR012341">
    <property type="entry name" value="6hp_glycosidase-like_sf"/>
</dbReference>
<dbReference type="Pfam" id="PF22124">
    <property type="entry name" value="Glyco_hydro_95_cat"/>
    <property type="match status" value="1"/>
</dbReference>
<dbReference type="InterPro" id="IPR000873">
    <property type="entry name" value="AMP-dep_synth/lig_dom"/>
</dbReference>
<feature type="domain" description="AMP-binding enzyme C-terminal" evidence="2">
    <location>
        <begin position="449"/>
        <end position="502"/>
    </location>
</feature>
<sequence>MVFHPPTWVPQLPIDPPDSVTIEQFITSEAFGRYPIAKSRNPFTCGLTGKTYSWAEVSQRANFLARAIGNRLGWHATKGTPWEKVIAVFSLNSIDYLTVLYAAHRFSGITTPANAAYSAPELQYQLTSSSAQAIFTCAALLETTLKATRTGIPNDKVFLLDVPVATEAAKQAAAEYTTIDQLISEGSKLPPVEDVQWTKGQGAWQPAFFCYSSGTAGIPKSVMISHYKVISNILQMSTFESVGRKLGDEVIVLPKFELKTFLAAIQKYRIQQLCVVPPIIIRLLRAQDICSKYDLSSVRFLFTGVAPTGEETLNALRKIYPKWIFGQGYGMTETSCVVSSTSEHDTFDGSSGSLIPGVKVKIMGNNGTEVTKYDTPGELLVQAPSVVLGYLNNEKANRETFIYHDDGRWIRTGDEVIITLTPSGNEHLVIIDRIKELIKVNGHQVAPAELEAHLLTHPAVADTAVIQIPDDNAGEVPKAFVVCSAAYASKLEAEVAREIAKHSPSGKILRRLLRDQEKAKERQAGFKFAALFFIDFLIERDGKLITGPSSSAENSYYLLGTDTVAFVAARPAWDGQILTELFRAVVEAGRLFEKDVTEYNRVFAKLPTPQIGKHGQVIE</sequence>
<dbReference type="Pfam" id="PF13193">
    <property type="entry name" value="AMP-binding_C"/>
    <property type="match status" value="1"/>
</dbReference>
<gene>
    <name evidence="4" type="ORF">SEUCBS140593_009868</name>
</gene>
<dbReference type="InterPro" id="IPR045851">
    <property type="entry name" value="AMP-bd_C_sf"/>
</dbReference>
<dbReference type="EMBL" id="CAWUHD010000175">
    <property type="protein sequence ID" value="CAK7237173.1"/>
    <property type="molecule type" value="Genomic_DNA"/>
</dbReference>
<evidence type="ECO:0000259" key="1">
    <source>
        <dbReference type="Pfam" id="PF00501"/>
    </source>
</evidence>
<evidence type="ECO:0000259" key="2">
    <source>
        <dbReference type="Pfam" id="PF13193"/>
    </source>
</evidence>
<dbReference type="Pfam" id="PF00501">
    <property type="entry name" value="AMP-binding"/>
    <property type="match status" value="2"/>
</dbReference>
<dbReference type="Gene3D" id="3.30.300.30">
    <property type="match status" value="1"/>
</dbReference>
<dbReference type="PANTHER" id="PTHR24096">
    <property type="entry name" value="LONG-CHAIN-FATTY-ACID--COA LIGASE"/>
    <property type="match status" value="1"/>
</dbReference>
<dbReference type="SUPFAM" id="SSF56801">
    <property type="entry name" value="Acetyl-CoA synthetase-like"/>
    <property type="match status" value="1"/>
</dbReference>
<evidence type="ECO:0008006" key="6">
    <source>
        <dbReference type="Google" id="ProtNLM"/>
    </source>
</evidence>
<evidence type="ECO:0000313" key="4">
    <source>
        <dbReference type="EMBL" id="CAK7237173.1"/>
    </source>
</evidence>
<reference evidence="4 5" key="1">
    <citation type="submission" date="2024-01" db="EMBL/GenBank/DDBJ databases">
        <authorList>
            <person name="Allen C."/>
            <person name="Tagirdzhanova G."/>
        </authorList>
    </citation>
    <scope>NUCLEOTIDE SEQUENCE [LARGE SCALE GENOMIC DNA]</scope>
</reference>
<feature type="domain" description="Glycosyl hydrolase family 95 catalytic" evidence="3">
    <location>
        <begin position="527"/>
        <end position="619"/>
    </location>
</feature>
<keyword evidence="5" id="KW-1185">Reference proteome</keyword>
<accession>A0ABP0CYN0</accession>
<dbReference type="Gene3D" id="3.40.50.12780">
    <property type="entry name" value="N-terminal domain of ligase-like"/>
    <property type="match status" value="1"/>
</dbReference>
<evidence type="ECO:0000313" key="5">
    <source>
        <dbReference type="Proteomes" id="UP001642482"/>
    </source>
</evidence>
<comment type="caution">
    <text evidence="4">The sequence shown here is derived from an EMBL/GenBank/DDBJ whole genome shotgun (WGS) entry which is preliminary data.</text>
</comment>
<name>A0ABP0CYN0_9PEZI</name>
<dbReference type="Proteomes" id="UP001642482">
    <property type="component" value="Unassembled WGS sequence"/>
</dbReference>
<organism evidence="4 5">
    <name type="scientific">Sporothrix eucalyptigena</name>
    <dbReference type="NCBI Taxonomy" id="1812306"/>
    <lineage>
        <taxon>Eukaryota</taxon>
        <taxon>Fungi</taxon>
        <taxon>Dikarya</taxon>
        <taxon>Ascomycota</taxon>
        <taxon>Pezizomycotina</taxon>
        <taxon>Sordariomycetes</taxon>
        <taxon>Sordariomycetidae</taxon>
        <taxon>Ophiostomatales</taxon>
        <taxon>Ophiostomataceae</taxon>
        <taxon>Sporothrix</taxon>
    </lineage>
</organism>
<dbReference type="PANTHER" id="PTHR24096:SF422">
    <property type="entry name" value="BCDNA.GH02901"/>
    <property type="match status" value="1"/>
</dbReference>
<dbReference type="Gene3D" id="3.40.50.980">
    <property type="match status" value="2"/>
</dbReference>
<dbReference type="InterPro" id="IPR025110">
    <property type="entry name" value="AMP-bd_C"/>
</dbReference>
<dbReference type="InterPro" id="IPR054363">
    <property type="entry name" value="GH95_cat"/>
</dbReference>